<organism evidence="1">
    <name type="scientific">human gut metagenome</name>
    <dbReference type="NCBI Taxonomy" id="408170"/>
    <lineage>
        <taxon>unclassified sequences</taxon>
        <taxon>metagenomes</taxon>
        <taxon>organismal metagenomes</taxon>
    </lineage>
</organism>
<sequence>DNKKQAVSLVDSLYNERIKTLKVIL</sequence>
<reference evidence="1" key="1">
    <citation type="journal article" date="2013" name="Environ. Microbiol.">
        <title>Microbiota from the distal guts of lean and obese adolescents exhibit partial functional redundancy besides clear differences in community structure.</title>
        <authorList>
            <person name="Ferrer M."/>
            <person name="Ruiz A."/>
            <person name="Lanza F."/>
            <person name="Haange S.B."/>
            <person name="Oberbach A."/>
            <person name="Till H."/>
            <person name="Bargiela R."/>
            <person name="Campoy C."/>
            <person name="Segura M.T."/>
            <person name="Richter M."/>
            <person name="von Bergen M."/>
            <person name="Seifert J."/>
            <person name="Suarez A."/>
        </authorList>
    </citation>
    <scope>NUCLEOTIDE SEQUENCE</scope>
</reference>
<protein>
    <submittedName>
        <fullName evidence="1">Uncharacterized protein</fullName>
    </submittedName>
</protein>
<evidence type="ECO:0000313" key="1">
    <source>
        <dbReference type="EMBL" id="EKC79902.1"/>
    </source>
</evidence>
<gene>
    <name evidence="1" type="ORF">LEA_01948</name>
</gene>
<dbReference type="AlphaFoldDB" id="K1U3R6"/>
<name>K1U3R6_9ZZZZ</name>
<comment type="caution">
    <text evidence="1">The sequence shown here is derived from an EMBL/GenBank/DDBJ whole genome shotgun (WGS) entry which is preliminary data.</text>
</comment>
<proteinExistence type="predicted"/>
<dbReference type="EMBL" id="AJWY01001352">
    <property type="protein sequence ID" value="EKC79902.1"/>
    <property type="molecule type" value="Genomic_DNA"/>
</dbReference>
<accession>K1U3R6</accession>
<feature type="non-terminal residue" evidence="1">
    <location>
        <position position="1"/>
    </location>
</feature>